<reference evidence="2 3" key="1">
    <citation type="journal article" date="2018" name="Nat. Ecol. Evol.">
        <title>Pezizomycetes genomes reveal the molecular basis of ectomycorrhizal truffle lifestyle.</title>
        <authorList>
            <person name="Murat C."/>
            <person name="Payen T."/>
            <person name="Noel B."/>
            <person name="Kuo A."/>
            <person name="Morin E."/>
            <person name="Chen J."/>
            <person name="Kohler A."/>
            <person name="Krizsan K."/>
            <person name="Balestrini R."/>
            <person name="Da Silva C."/>
            <person name="Montanini B."/>
            <person name="Hainaut M."/>
            <person name="Levati E."/>
            <person name="Barry K.W."/>
            <person name="Belfiori B."/>
            <person name="Cichocki N."/>
            <person name="Clum A."/>
            <person name="Dockter R.B."/>
            <person name="Fauchery L."/>
            <person name="Guy J."/>
            <person name="Iotti M."/>
            <person name="Le Tacon F."/>
            <person name="Lindquist E.A."/>
            <person name="Lipzen A."/>
            <person name="Malagnac F."/>
            <person name="Mello A."/>
            <person name="Molinier V."/>
            <person name="Miyauchi S."/>
            <person name="Poulain J."/>
            <person name="Riccioni C."/>
            <person name="Rubini A."/>
            <person name="Sitrit Y."/>
            <person name="Splivallo R."/>
            <person name="Traeger S."/>
            <person name="Wang M."/>
            <person name="Zifcakova L."/>
            <person name="Wipf D."/>
            <person name="Zambonelli A."/>
            <person name="Paolocci F."/>
            <person name="Nowrousian M."/>
            <person name="Ottonello S."/>
            <person name="Baldrian P."/>
            <person name="Spatafora J.W."/>
            <person name="Henrissat B."/>
            <person name="Nagy L.G."/>
            <person name="Aury J.M."/>
            <person name="Wincker P."/>
            <person name="Grigoriev I.V."/>
            <person name="Bonfante P."/>
            <person name="Martin F.M."/>
        </authorList>
    </citation>
    <scope>NUCLEOTIDE SEQUENCE [LARGE SCALE GENOMIC DNA]</scope>
    <source>
        <strain evidence="2 3">120613-1</strain>
    </source>
</reference>
<keyword evidence="3" id="KW-1185">Reference proteome</keyword>
<proteinExistence type="predicted"/>
<keyword evidence="1" id="KW-0472">Membrane</keyword>
<dbReference type="Proteomes" id="UP000276215">
    <property type="component" value="Unassembled WGS sequence"/>
</dbReference>
<evidence type="ECO:0000256" key="1">
    <source>
        <dbReference type="SAM" id="Phobius"/>
    </source>
</evidence>
<name>A0A3N4JNZ9_9PEZI</name>
<keyword evidence="1" id="KW-1133">Transmembrane helix</keyword>
<protein>
    <submittedName>
        <fullName evidence="2">Uncharacterized protein</fullName>
    </submittedName>
</protein>
<organism evidence="2 3">
    <name type="scientific">Choiromyces venosus 120613-1</name>
    <dbReference type="NCBI Taxonomy" id="1336337"/>
    <lineage>
        <taxon>Eukaryota</taxon>
        <taxon>Fungi</taxon>
        <taxon>Dikarya</taxon>
        <taxon>Ascomycota</taxon>
        <taxon>Pezizomycotina</taxon>
        <taxon>Pezizomycetes</taxon>
        <taxon>Pezizales</taxon>
        <taxon>Tuberaceae</taxon>
        <taxon>Choiromyces</taxon>
    </lineage>
</organism>
<gene>
    <name evidence="2" type="ORF">L873DRAFT_1002523</name>
</gene>
<keyword evidence="1" id="KW-0812">Transmembrane</keyword>
<accession>A0A3N4JNZ9</accession>
<dbReference type="EMBL" id="ML120392">
    <property type="protein sequence ID" value="RPA98957.1"/>
    <property type="molecule type" value="Genomic_DNA"/>
</dbReference>
<sequence length="206" mass="23682">MKKKKKRYHGTTLIIIIGVVMFWGQRVEVHYATPNSPNICLKNYGHCIMPKILILWLIHLAEFLQIQPRNREQIDTFKLASTINAIWGMRDYLAVTDLGGSEDFVNGPSDRKDIGSGLGDKFESEAFGNARPESKQNWALSGNDRLQDLRDFKIDVHGSIEELTRTMEKGFREIEVDMHSKFVELETRLQAYEVTSPLVTRRSISR</sequence>
<evidence type="ECO:0000313" key="3">
    <source>
        <dbReference type="Proteomes" id="UP000276215"/>
    </source>
</evidence>
<evidence type="ECO:0000313" key="2">
    <source>
        <dbReference type="EMBL" id="RPA98957.1"/>
    </source>
</evidence>
<feature type="transmembrane region" description="Helical" evidence="1">
    <location>
        <begin position="7"/>
        <end position="23"/>
    </location>
</feature>
<dbReference type="AlphaFoldDB" id="A0A3N4JNZ9"/>